<dbReference type="Proteomes" id="UP000597338">
    <property type="component" value="Unassembled WGS sequence"/>
</dbReference>
<feature type="transmembrane region" description="Helical" evidence="8">
    <location>
        <begin position="154"/>
        <end position="178"/>
    </location>
</feature>
<keyword evidence="4" id="KW-1003">Cell membrane</keyword>
<dbReference type="RefSeq" id="WP_188746446.1">
    <property type="nucleotide sequence ID" value="NZ_BMIK01000001.1"/>
</dbReference>
<dbReference type="InterPro" id="IPR005964">
    <property type="entry name" value="Glc/Gal_transptr_bac"/>
</dbReference>
<evidence type="ECO:0000313" key="11">
    <source>
        <dbReference type="Proteomes" id="UP000597338"/>
    </source>
</evidence>
<evidence type="ECO:0000256" key="5">
    <source>
        <dbReference type="ARBA" id="ARBA00022692"/>
    </source>
</evidence>
<evidence type="ECO:0000256" key="4">
    <source>
        <dbReference type="ARBA" id="ARBA00022475"/>
    </source>
</evidence>
<feature type="transmembrane region" description="Helical" evidence="8">
    <location>
        <begin position="308"/>
        <end position="327"/>
    </location>
</feature>
<protein>
    <submittedName>
        <fullName evidence="10">L-fucose:H+ symporter permease</fullName>
    </submittedName>
</protein>
<comment type="subcellular location">
    <subcellularLocation>
        <location evidence="2">Cell inner membrane</location>
        <topology evidence="2">Multi-pass membrane protein</topology>
    </subcellularLocation>
</comment>
<feature type="transmembrane region" description="Helical" evidence="8">
    <location>
        <begin position="23"/>
        <end position="44"/>
    </location>
</feature>
<accession>A0ABQ1KZQ2</accession>
<feature type="transmembrane region" description="Helical" evidence="8">
    <location>
        <begin position="333"/>
        <end position="354"/>
    </location>
</feature>
<feature type="domain" description="Major facilitator superfamily (MFS) profile" evidence="9">
    <location>
        <begin position="26"/>
        <end position="417"/>
    </location>
</feature>
<evidence type="ECO:0000256" key="1">
    <source>
        <dbReference type="ARBA" id="ARBA00003321"/>
    </source>
</evidence>
<dbReference type="InterPro" id="IPR050375">
    <property type="entry name" value="MFS_TsgA-like"/>
</dbReference>
<feature type="transmembrane region" description="Helical" evidence="8">
    <location>
        <begin position="278"/>
        <end position="296"/>
    </location>
</feature>
<proteinExistence type="inferred from homology"/>
<comment type="caution">
    <text evidence="10">The sequence shown here is derived from an EMBL/GenBank/DDBJ whole genome shotgun (WGS) entry which is preliminary data.</text>
</comment>
<feature type="transmembrane region" description="Helical" evidence="8">
    <location>
        <begin position="91"/>
        <end position="108"/>
    </location>
</feature>
<evidence type="ECO:0000256" key="2">
    <source>
        <dbReference type="ARBA" id="ARBA00004429"/>
    </source>
</evidence>
<dbReference type="InterPro" id="IPR011701">
    <property type="entry name" value="MFS"/>
</dbReference>
<feature type="transmembrane region" description="Helical" evidence="8">
    <location>
        <begin position="114"/>
        <end position="133"/>
    </location>
</feature>
<comment type="function">
    <text evidence="1">Intake of glucose and galactose.</text>
</comment>
<keyword evidence="6 8" id="KW-1133">Transmembrane helix</keyword>
<dbReference type="Pfam" id="PF07690">
    <property type="entry name" value="MFS_1"/>
    <property type="match status" value="1"/>
</dbReference>
<evidence type="ECO:0000256" key="3">
    <source>
        <dbReference type="ARBA" id="ARBA00009120"/>
    </source>
</evidence>
<keyword evidence="5 8" id="KW-0812">Transmembrane</keyword>
<dbReference type="SUPFAM" id="SSF103473">
    <property type="entry name" value="MFS general substrate transporter"/>
    <property type="match status" value="1"/>
</dbReference>
<evidence type="ECO:0000256" key="8">
    <source>
        <dbReference type="SAM" id="Phobius"/>
    </source>
</evidence>
<evidence type="ECO:0000256" key="6">
    <source>
        <dbReference type="ARBA" id="ARBA00022989"/>
    </source>
</evidence>
<dbReference type="CDD" id="cd17394">
    <property type="entry name" value="MFS_FucP_like"/>
    <property type="match status" value="1"/>
</dbReference>
<keyword evidence="7 8" id="KW-0472">Membrane</keyword>
<gene>
    <name evidence="10" type="ORF">GCM10011386_01750</name>
</gene>
<dbReference type="Gene3D" id="1.20.1250.20">
    <property type="entry name" value="MFS general substrate transporter like domains"/>
    <property type="match status" value="2"/>
</dbReference>
<keyword evidence="11" id="KW-1185">Reference proteome</keyword>
<dbReference type="InterPro" id="IPR036259">
    <property type="entry name" value="MFS_trans_sf"/>
</dbReference>
<feature type="transmembrane region" description="Helical" evidence="8">
    <location>
        <begin position="392"/>
        <end position="413"/>
    </location>
</feature>
<feature type="transmembrane region" description="Helical" evidence="8">
    <location>
        <begin position="241"/>
        <end position="266"/>
    </location>
</feature>
<comment type="similarity">
    <text evidence="3">Belongs to the major facilitator superfamily. FHS transporter (TC 2.A.1.7) family.</text>
</comment>
<dbReference type="EMBL" id="BMIK01000001">
    <property type="protein sequence ID" value="GGC13724.1"/>
    <property type="molecule type" value="Genomic_DNA"/>
</dbReference>
<evidence type="ECO:0000256" key="7">
    <source>
        <dbReference type="ARBA" id="ARBA00023136"/>
    </source>
</evidence>
<reference evidence="11" key="1">
    <citation type="journal article" date="2019" name="Int. J. Syst. Evol. Microbiol.">
        <title>The Global Catalogue of Microorganisms (GCM) 10K type strain sequencing project: providing services to taxonomists for standard genome sequencing and annotation.</title>
        <authorList>
            <consortium name="The Broad Institute Genomics Platform"/>
            <consortium name="The Broad Institute Genome Sequencing Center for Infectious Disease"/>
            <person name="Wu L."/>
            <person name="Ma J."/>
        </authorList>
    </citation>
    <scope>NUCLEOTIDE SEQUENCE [LARGE SCALE GENOMIC DNA]</scope>
    <source>
        <strain evidence="11">CGMCC 1.15342</strain>
    </source>
</reference>
<feature type="transmembrane region" description="Helical" evidence="8">
    <location>
        <begin position="64"/>
        <end position="84"/>
    </location>
</feature>
<sequence>MAIDQIRQEDEVRSITTPRKHTYVLPLVMVTTLFFMWGLAISMLDVLNKHFQDVLQVSKGQSGLVQFAVYGAYFLMALPAGYFVRRFGYQRGILLGLSLYAMGAFLFYPAAQVATFGFFLTALFVIGCGLAIIETAANPYVTVLGTPEGAVFRLNLAQSFNGLGVVLGPLIGGLVLFAADNGSGLESVRLPYLLIGGVVLLLFVVFSLVKLPEIATESTTTEDETDAAAGQSKGLFQYRHFVYGLIAQFFYIGAQAGVWGFFINYAVDDVGDMTNQTASFYLSAAMVLYTAGRFMGTALLRYVSPVKLLTVYALVAALSMVLVMLNLGFISLYALMLSCFCMSIMFPTIFALGLKGLGKETKKAGSYMIMSIVGGALIPPMMGLLADAVNTSSAFALPCLSFVVVFCFAKWGYKERVNASVS</sequence>
<feature type="transmembrane region" description="Helical" evidence="8">
    <location>
        <begin position="366"/>
        <end position="386"/>
    </location>
</feature>
<dbReference type="PROSITE" id="PS50850">
    <property type="entry name" value="MFS"/>
    <property type="match status" value="1"/>
</dbReference>
<evidence type="ECO:0000259" key="9">
    <source>
        <dbReference type="PROSITE" id="PS50850"/>
    </source>
</evidence>
<organism evidence="10 11">
    <name type="scientific">Parapedobacter defluvii</name>
    <dbReference type="NCBI Taxonomy" id="2045106"/>
    <lineage>
        <taxon>Bacteria</taxon>
        <taxon>Pseudomonadati</taxon>
        <taxon>Bacteroidota</taxon>
        <taxon>Sphingobacteriia</taxon>
        <taxon>Sphingobacteriales</taxon>
        <taxon>Sphingobacteriaceae</taxon>
        <taxon>Parapedobacter</taxon>
    </lineage>
</organism>
<feature type="transmembrane region" description="Helical" evidence="8">
    <location>
        <begin position="190"/>
        <end position="209"/>
    </location>
</feature>
<evidence type="ECO:0000313" key="10">
    <source>
        <dbReference type="EMBL" id="GGC13724.1"/>
    </source>
</evidence>
<dbReference type="NCBIfam" id="TIGR01272">
    <property type="entry name" value="gluP"/>
    <property type="match status" value="1"/>
</dbReference>
<name>A0ABQ1KZQ2_9SPHI</name>
<dbReference type="PANTHER" id="PTHR43702">
    <property type="entry name" value="L-FUCOSE-PROTON SYMPORTER"/>
    <property type="match status" value="1"/>
</dbReference>
<dbReference type="InterPro" id="IPR020846">
    <property type="entry name" value="MFS_dom"/>
</dbReference>
<dbReference type="PANTHER" id="PTHR43702:SF11">
    <property type="entry name" value="L-FUCOSE-PROTON SYMPORTER"/>
    <property type="match status" value="1"/>
</dbReference>